<dbReference type="InterPro" id="IPR014917">
    <property type="entry name" value="DUF1800"/>
</dbReference>
<dbReference type="Proteomes" id="UP001156690">
    <property type="component" value="Unassembled WGS sequence"/>
</dbReference>
<protein>
    <recommendedName>
        <fullName evidence="3">DUF1800 domain-containing protein</fullName>
    </recommendedName>
</protein>
<reference evidence="2" key="1">
    <citation type="journal article" date="2019" name="Int. J. Syst. Evol. Microbiol.">
        <title>The Global Catalogue of Microorganisms (GCM) 10K type strain sequencing project: providing services to taxonomists for standard genome sequencing and annotation.</title>
        <authorList>
            <consortium name="The Broad Institute Genomics Platform"/>
            <consortium name="The Broad Institute Genome Sequencing Center for Infectious Disease"/>
            <person name="Wu L."/>
            <person name="Ma J."/>
        </authorList>
    </citation>
    <scope>NUCLEOTIDE SEQUENCE [LARGE SCALE GENOMIC DNA]</scope>
    <source>
        <strain evidence="2">NBRC 15640</strain>
    </source>
</reference>
<gene>
    <name evidence="1" type="ORF">GCM10007932_50300</name>
</gene>
<keyword evidence="2" id="KW-1185">Reference proteome</keyword>
<name>A0AAV5NYM9_9VIBR</name>
<sequence>MENLTHQQASRFLDMATMGVKQDELATFQTLDDRDSWINLQIELPHFNQLERTQYQQTQRNLNEPTQECRVGAWFDSALWDPAQLRQRVAFALSEIFVVSDRDANLTGHPEALAHYYDLLLDGAFGRYIDLLRSVTLSPVMGTFLTMAGNKPENMTGQLPDQNYAREVMQLFSIGLYTLNNDGTVVSDGTGTRLETYTDQDIEALSRVFTGWEIDGENLISPMVENNECHDMNEKWILGEQYAAGQTALQDLEQFLLQISRHPNTAPFICTLLIKRLVTSNPTQDYVARVASAFTVSDGDLSYVIRTILTDPAVLESASPQLAKVREPILAMTYLYRAMDAYPGKNGDIVYNPMDYKNTFRQYPLGAPSVFNFFQPSDTPSGELLDRNLTSPELSIIDWQSLIDLSNLFYRSLLDFGQNRSNSNTQTELYIAPVDLEELAEAGKRDELIEAINTRFLNGSGSPNVLERVAAIYDGHNNKYYAVPKMLFMALISPEFMVQE</sequence>
<evidence type="ECO:0000313" key="1">
    <source>
        <dbReference type="EMBL" id="GLQ75667.1"/>
    </source>
</evidence>
<dbReference type="AlphaFoldDB" id="A0AAV5NYM9"/>
<proteinExistence type="predicted"/>
<dbReference type="EMBL" id="BSNX01000075">
    <property type="protein sequence ID" value="GLQ75667.1"/>
    <property type="molecule type" value="Genomic_DNA"/>
</dbReference>
<evidence type="ECO:0008006" key="3">
    <source>
        <dbReference type="Google" id="ProtNLM"/>
    </source>
</evidence>
<dbReference type="Pfam" id="PF08811">
    <property type="entry name" value="DUF1800"/>
    <property type="match status" value="1"/>
</dbReference>
<dbReference type="PANTHER" id="PTHR43737:SF1">
    <property type="entry name" value="DUF1501 DOMAIN-CONTAINING PROTEIN"/>
    <property type="match status" value="1"/>
</dbReference>
<organism evidence="1 2">
    <name type="scientific">Vibrio penaeicida</name>
    <dbReference type="NCBI Taxonomy" id="104609"/>
    <lineage>
        <taxon>Bacteria</taxon>
        <taxon>Pseudomonadati</taxon>
        <taxon>Pseudomonadota</taxon>
        <taxon>Gammaproteobacteria</taxon>
        <taxon>Vibrionales</taxon>
        <taxon>Vibrionaceae</taxon>
        <taxon>Vibrio</taxon>
    </lineage>
</organism>
<comment type="caution">
    <text evidence="1">The sequence shown here is derived from an EMBL/GenBank/DDBJ whole genome shotgun (WGS) entry which is preliminary data.</text>
</comment>
<evidence type="ECO:0000313" key="2">
    <source>
        <dbReference type="Proteomes" id="UP001156690"/>
    </source>
</evidence>
<dbReference type="RefSeq" id="WP_126609878.1">
    <property type="nucleotide sequence ID" value="NZ_AP025145.1"/>
</dbReference>
<accession>A0AAV5NYM9</accession>
<dbReference type="PANTHER" id="PTHR43737">
    <property type="entry name" value="BLL7424 PROTEIN"/>
    <property type="match status" value="1"/>
</dbReference>